<sequence>YEGAWSEDGKGLSTWDAFTHSPGGVEDGSNGDIADDQYHKYPEDIELMASLGLDMYRFSISWSRILPNGVGDINSAGIDYYNNIINGLLRYGIRPFVTLYHFDLPKALEDSYGGWLNPHIIMDFEAYAEICFKAFGDRVKYWATVNEPNLFVPLGYTIGQYPPARCSLPYGKCVSGNSLSEPYVAGHHVLLAHVATVETYRNKYQKHQGGSIGFVISAPWYEPLEDTSHDHEAVARILTFNIRWFLDPIVLGNYPSEMRERLGSRLPLINSEMERKIAGSFDFIGINHYTTIYASSTPTPSPDFTTDFYPDSMVYLTGERHGIPIGDPTGMKGLYVVPRGIQNIVEYVTQIYNKPPMIITENGYAGSKDSSATLQEALEDVRRINFHRDYLNYLAKAIKNGSDVRGYLIWSLLDNFEWGLGYTVRFGLFHVDSLYQNRYPKLSARWLTQFLRQDQTVMISAAI</sequence>
<name>A0AA38FGV3_TAXCH</name>
<evidence type="ECO:0000313" key="5">
    <source>
        <dbReference type="Proteomes" id="UP000824469"/>
    </source>
</evidence>
<keyword evidence="2" id="KW-0378">Hydrolase</keyword>
<dbReference type="GO" id="GO:0008422">
    <property type="term" value="F:beta-glucosidase activity"/>
    <property type="evidence" value="ECO:0007669"/>
    <property type="project" value="TreeGrafter"/>
</dbReference>
<dbReference type="FunFam" id="3.20.20.80:FF:000020">
    <property type="entry name" value="Beta-glucosidase 12"/>
    <property type="match status" value="1"/>
</dbReference>
<dbReference type="SUPFAM" id="SSF51445">
    <property type="entry name" value="(Trans)glycosidases"/>
    <property type="match status" value="1"/>
</dbReference>
<dbReference type="Proteomes" id="UP000824469">
    <property type="component" value="Unassembled WGS sequence"/>
</dbReference>
<reference evidence="4 5" key="1">
    <citation type="journal article" date="2021" name="Nat. Plants">
        <title>The Taxus genome provides insights into paclitaxel biosynthesis.</title>
        <authorList>
            <person name="Xiong X."/>
            <person name="Gou J."/>
            <person name="Liao Q."/>
            <person name="Li Y."/>
            <person name="Zhou Q."/>
            <person name="Bi G."/>
            <person name="Li C."/>
            <person name="Du R."/>
            <person name="Wang X."/>
            <person name="Sun T."/>
            <person name="Guo L."/>
            <person name="Liang H."/>
            <person name="Lu P."/>
            <person name="Wu Y."/>
            <person name="Zhang Z."/>
            <person name="Ro D.K."/>
            <person name="Shang Y."/>
            <person name="Huang S."/>
            <person name="Yan J."/>
        </authorList>
    </citation>
    <scope>NUCLEOTIDE SEQUENCE [LARGE SCALE GENOMIC DNA]</scope>
    <source>
        <strain evidence="4">Ta-2019</strain>
    </source>
</reference>
<dbReference type="InterPro" id="IPR017853">
    <property type="entry name" value="GH"/>
</dbReference>
<proteinExistence type="inferred from homology"/>
<feature type="non-terminal residue" evidence="4">
    <location>
        <position position="1"/>
    </location>
</feature>
<dbReference type="InterPro" id="IPR001360">
    <property type="entry name" value="Glyco_hydro_1"/>
</dbReference>
<dbReference type="PRINTS" id="PR00131">
    <property type="entry name" value="GLHYDRLASE1"/>
</dbReference>
<dbReference type="AlphaFoldDB" id="A0AA38FGV3"/>
<evidence type="ECO:0000256" key="1">
    <source>
        <dbReference type="ARBA" id="ARBA00010838"/>
    </source>
</evidence>
<dbReference type="OMA" id="CSISANR"/>
<protein>
    <recommendedName>
        <fullName evidence="6">Beta-glucosidase</fullName>
    </recommendedName>
</protein>
<evidence type="ECO:0000313" key="4">
    <source>
        <dbReference type="EMBL" id="KAH9301407.1"/>
    </source>
</evidence>
<gene>
    <name evidence="4" type="ORF">KI387_012990</name>
</gene>
<dbReference type="PANTHER" id="PTHR10353">
    <property type="entry name" value="GLYCOSYL HYDROLASE"/>
    <property type="match status" value="1"/>
</dbReference>
<evidence type="ECO:0000256" key="2">
    <source>
        <dbReference type="ARBA" id="ARBA00022801"/>
    </source>
</evidence>
<dbReference type="Pfam" id="PF00232">
    <property type="entry name" value="Glyco_hydro_1"/>
    <property type="match status" value="1"/>
</dbReference>
<dbReference type="EMBL" id="JAHRHJ020000009">
    <property type="protein sequence ID" value="KAH9301407.1"/>
    <property type="molecule type" value="Genomic_DNA"/>
</dbReference>
<evidence type="ECO:0000256" key="3">
    <source>
        <dbReference type="RuleBase" id="RU003690"/>
    </source>
</evidence>
<dbReference type="GO" id="GO:0005975">
    <property type="term" value="P:carbohydrate metabolic process"/>
    <property type="evidence" value="ECO:0007669"/>
    <property type="project" value="InterPro"/>
</dbReference>
<dbReference type="Gene3D" id="3.20.20.80">
    <property type="entry name" value="Glycosidases"/>
    <property type="match status" value="1"/>
</dbReference>
<organism evidence="4 5">
    <name type="scientific">Taxus chinensis</name>
    <name type="common">Chinese yew</name>
    <name type="synonym">Taxus wallichiana var. chinensis</name>
    <dbReference type="NCBI Taxonomy" id="29808"/>
    <lineage>
        <taxon>Eukaryota</taxon>
        <taxon>Viridiplantae</taxon>
        <taxon>Streptophyta</taxon>
        <taxon>Embryophyta</taxon>
        <taxon>Tracheophyta</taxon>
        <taxon>Spermatophyta</taxon>
        <taxon>Pinopsida</taxon>
        <taxon>Pinidae</taxon>
        <taxon>Conifers II</taxon>
        <taxon>Cupressales</taxon>
        <taxon>Taxaceae</taxon>
        <taxon>Taxus</taxon>
    </lineage>
</organism>
<keyword evidence="5" id="KW-1185">Reference proteome</keyword>
<dbReference type="PANTHER" id="PTHR10353:SF236">
    <property type="entry name" value="BETA-GLUCOSIDASE 18"/>
    <property type="match status" value="1"/>
</dbReference>
<comment type="caution">
    <text evidence="4">The sequence shown here is derived from an EMBL/GenBank/DDBJ whole genome shotgun (WGS) entry which is preliminary data.</text>
</comment>
<evidence type="ECO:0008006" key="6">
    <source>
        <dbReference type="Google" id="ProtNLM"/>
    </source>
</evidence>
<accession>A0AA38FGV3</accession>
<comment type="similarity">
    <text evidence="1 3">Belongs to the glycosyl hydrolase 1 family.</text>
</comment>